<feature type="region of interest" description="Disordered" evidence="1">
    <location>
        <begin position="50"/>
        <end position="75"/>
    </location>
</feature>
<accession>A0A502G8K5</accession>
<evidence type="ECO:0000313" key="4">
    <source>
        <dbReference type="Proteomes" id="UP000317078"/>
    </source>
</evidence>
<evidence type="ECO:0008006" key="5">
    <source>
        <dbReference type="Google" id="ProtNLM"/>
    </source>
</evidence>
<dbReference type="AlphaFoldDB" id="A0A502G8K5"/>
<keyword evidence="4" id="KW-1185">Reference proteome</keyword>
<reference evidence="3 4" key="1">
    <citation type="journal article" date="2019" name="Environ. Microbiol.">
        <title>Species interactions and distinct microbial communities in high Arctic permafrost affected cryosols are associated with the CH4 and CO2 gas fluxes.</title>
        <authorList>
            <person name="Altshuler I."/>
            <person name="Hamel J."/>
            <person name="Turney S."/>
            <person name="Magnuson E."/>
            <person name="Levesque R."/>
            <person name="Greer C."/>
            <person name="Whyte L.G."/>
        </authorList>
    </citation>
    <scope>NUCLEOTIDE SEQUENCE [LARGE SCALE GENOMIC DNA]</scope>
    <source>
        <strain evidence="3 4">S9.3B</strain>
    </source>
</reference>
<gene>
    <name evidence="3" type="ORF">EAH89_09665</name>
</gene>
<dbReference type="Proteomes" id="UP000317078">
    <property type="component" value="Unassembled WGS sequence"/>
</dbReference>
<proteinExistence type="predicted"/>
<dbReference type="RefSeq" id="WP_140882611.1">
    <property type="nucleotide sequence ID" value="NZ_RCZP01000007.1"/>
</dbReference>
<protein>
    <recommendedName>
        <fullName evidence="5">DUF3300 domain-containing protein</fullName>
    </recommendedName>
</protein>
<sequence length="171" mass="17762">MIRRLPRTVLLLGTLALPACAGLAPPESAPSPLVAYPGLGKTAEAVQGDDAACQQQASDPAAAPPPSQPAVEHAPAAGAVQAPVAGDAYLRCMAARGNIIGPAYAVPVAGYPVYYPGYVYGALYPGLRAYPYVAYRYRHGFRGWAGPRHGGPFAHRFGGTRGGFSHRGGRH</sequence>
<feature type="signal peptide" evidence="2">
    <location>
        <begin position="1"/>
        <end position="21"/>
    </location>
</feature>
<feature type="compositionally biased region" description="Low complexity" evidence="1">
    <location>
        <begin position="50"/>
        <end position="61"/>
    </location>
</feature>
<comment type="caution">
    <text evidence="3">The sequence shown here is derived from an EMBL/GenBank/DDBJ whole genome shotgun (WGS) entry which is preliminary data.</text>
</comment>
<name>A0A502G8K5_9PROT</name>
<evidence type="ECO:0000256" key="2">
    <source>
        <dbReference type="SAM" id="SignalP"/>
    </source>
</evidence>
<dbReference type="EMBL" id="RCZP01000007">
    <property type="protein sequence ID" value="TPG57690.1"/>
    <property type="molecule type" value="Genomic_DNA"/>
</dbReference>
<evidence type="ECO:0000256" key="1">
    <source>
        <dbReference type="SAM" id="MobiDB-lite"/>
    </source>
</evidence>
<organism evidence="3 4">
    <name type="scientific">Muricoccus nepalensis</name>
    <dbReference type="NCBI Taxonomy" id="1854500"/>
    <lineage>
        <taxon>Bacteria</taxon>
        <taxon>Pseudomonadati</taxon>
        <taxon>Pseudomonadota</taxon>
        <taxon>Alphaproteobacteria</taxon>
        <taxon>Acetobacterales</taxon>
        <taxon>Roseomonadaceae</taxon>
        <taxon>Muricoccus</taxon>
    </lineage>
</organism>
<feature type="chain" id="PRO_5021204148" description="DUF3300 domain-containing protein" evidence="2">
    <location>
        <begin position="22"/>
        <end position="171"/>
    </location>
</feature>
<evidence type="ECO:0000313" key="3">
    <source>
        <dbReference type="EMBL" id="TPG57690.1"/>
    </source>
</evidence>
<keyword evidence="2" id="KW-0732">Signal</keyword>